<feature type="region of interest" description="Disordered" evidence="1">
    <location>
        <begin position="1"/>
        <end position="63"/>
    </location>
</feature>
<organism evidence="2">
    <name type="scientific">Arundo donax</name>
    <name type="common">Giant reed</name>
    <name type="synonym">Donax arundinaceus</name>
    <dbReference type="NCBI Taxonomy" id="35708"/>
    <lineage>
        <taxon>Eukaryota</taxon>
        <taxon>Viridiplantae</taxon>
        <taxon>Streptophyta</taxon>
        <taxon>Embryophyta</taxon>
        <taxon>Tracheophyta</taxon>
        <taxon>Spermatophyta</taxon>
        <taxon>Magnoliopsida</taxon>
        <taxon>Liliopsida</taxon>
        <taxon>Poales</taxon>
        <taxon>Poaceae</taxon>
        <taxon>PACMAD clade</taxon>
        <taxon>Arundinoideae</taxon>
        <taxon>Arundineae</taxon>
        <taxon>Arundo</taxon>
    </lineage>
</organism>
<protein>
    <submittedName>
        <fullName evidence="2">Uncharacterized protein</fullName>
    </submittedName>
</protein>
<dbReference type="EMBL" id="GBRH01190003">
    <property type="protein sequence ID" value="JAE07893.1"/>
    <property type="molecule type" value="Transcribed_RNA"/>
</dbReference>
<accession>A0A0A9FHY4</accession>
<name>A0A0A9FHY4_ARUDO</name>
<dbReference type="AlphaFoldDB" id="A0A0A9FHY4"/>
<sequence>MPPRSGPAIVADAGAAMATPQPPLRASLHCRRVRRLGRRRRRRHGEWSGGGEERSEAGGKGGR</sequence>
<proteinExistence type="predicted"/>
<reference evidence="2" key="2">
    <citation type="journal article" date="2015" name="Data Brief">
        <title>Shoot transcriptome of the giant reed, Arundo donax.</title>
        <authorList>
            <person name="Barrero R.A."/>
            <person name="Guerrero F.D."/>
            <person name="Moolhuijzen P."/>
            <person name="Goolsby J.A."/>
            <person name="Tidwell J."/>
            <person name="Bellgard S.E."/>
            <person name="Bellgard M.I."/>
        </authorList>
    </citation>
    <scope>NUCLEOTIDE SEQUENCE</scope>
    <source>
        <tissue evidence="2">Shoot tissue taken approximately 20 cm above the soil surface</tissue>
    </source>
</reference>
<evidence type="ECO:0000256" key="1">
    <source>
        <dbReference type="SAM" id="MobiDB-lite"/>
    </source>
</evidence>
<feature type="compositionally biased region" description="Basic residues" evidence="1">
    <location>
        <begin position="28"/>
        <end position="44"/>
    </location>
</feature>
<reference evidence="2" key="1">
    <citation type="submission" date="2014-09" db="EMBL/GenBank/DDBJ databases">
        <authorList>
            <person name="Magalhaes I.L.F."/>
            <person name="Oliveira U."/>
            <person name="Santos F.R."/>
            <person name="Vidigal T.H.D.A."/>
            <person name="Brescovit A.D."/>
            <person name="Santos A.J."/>
        </authorList>
    </citation>
    <scope>NUCLEOTIDE SEQUENCE</scope>
    <source>
        <tissue evidence="2">Shoot tissue taken approximately 20 cm above the soil surface</tissue>
    </source>
</reference>
<evidence type="ECO:0000313" key="2">
    <source>
        <dbReference type="EMBL" id="JAE07893.1"/>
    </source>
</evidence>